<dbReference type="EMBL" id="CP139558">
    <property type="protein sequence ID" value="WPU94804.1"/>
    <property type="molecule type" value="Genomic_DNA"/>
</dbReference>
<protein>
    <submittedName>
        <fullName evidence="2">Uncharacterized protein</fullName>
    </submittedName>
</protein>
<accession>A0ABZ0TSR5</accession>
<dbReference type="PROSITE" id="PS51257">
    <property type="entry name" value="PROKAR_LIPOPROTEIN"/>
    <property type="match status" value="1"/>
</dbReference>
<dbReference type="Proteomes" id="UP001324380">
    <property type="component" value="Chromosome"/>
</dbReference>
<feature type="signal peptide" evidence="1">
    <location>
        <begin position="1"/>
        <end position="22"/>
    </location>
</feature>
<reference evidence="2 3" key="1">
    <citation type="submission" date="2023-11" db="EMBL/GenBank/DDBJ databases">
        <title>Analysis of the Genomes of Mucilaginibacter gossypii cycad 4 and M. sabulilitoris SNA2: microbes with the potential for plant growth promotion.</title>
        <authorList>
            <person name="Hirsch A.M."/>
            <person name="Humm E."/>
            <person name="Rubbi M."/>
            <person name="Del Vecchio G."/>
            <person name="Ha S.M."/>
            <person name="Pellegrini M."/>
            <person name="Gunsalus R.P."/>
        </authorList>
    </citation>
    <scope>NUCLEOTIDE SEQUENCE [LARGE SCALE GENOMIC DNA]</scope>
    <source>
        <strain evidence="2 3">SNA2</strain>
    </source>
</reference>
<evidence type="ECO:0000256" key="1">
    <source>
        <dbReference type="SAM" id="SignalP"/>
    </source>
</evidence>
<keyword evidence="3" id="KW-1185">Reference proteome</keyword>
<evidence type="ECO:0000313" key="3">
    <source>
        <dbReference type="Proteomes" id="UP001324380"/>
    </source>
</evidence>
<feature type="chain" id="PRO_5045780990" evidence="1">
    <location>
        <begin position="23"/>
        <end position="123"/>
    </location>
</feature>
<name>A0ABZ0TSR5_9SPHI</name>
<organism evidence="2 3">
    <name type="scientific">Mucilaginibacter sabulilitoris</name>
    <dbReference type="NCBI Taxonomy" id="1173583"/>
    <lineage>
        <taxon>Bacteria</taxon>
        <taxon>Pseudomonadati</taxon>
        <taxon>Bacteroidota</taxon>
        <taxon>Sphingobacteriia</taxon>
        <taxon>Sphingobacteriales</taxon>
        <taxon>Sphingobacteriaceae</taxon>
        <taxon>Mucilaginibacter</taxon>
    </lineage>
</organism>
<evidence type="ECO:0000313" key="2">
    <source>
        <dbReference type="EMBL" id="WPU94804.1"/>
    </source>
</evidence>
<keyword evidence="1" id="KW-0732">Signal</keyword>
<dbReference type="RefSeq" id="WP_321563919.1">
    <property type="nucleotide sequence ID" value="NZ_CP139558.1"/>
</dbReference>
<sequence length="123" mass="13381">MKPSALLIISGIALLITGCTNLADKAVSGVYVTTSKNEYTILSDTLIIEAYNLTAGTYHIEKRSGYNLIRGGKVLPRQFSQKRWTATFDKEKQVLSESALGKQIYVNTSAGTVSSGATYEKIK</sequence>
<gene>
    <name evidence="2" type="ORF">SNE25_04620</name>
</gene>
<proteinExistence type="predicted"/>